<organism evidence="2 3">
    <name type="scientific">Desulfovibrio porci</name>
    <dbReference type="NCBI Taxonomy" id="2605782"/>
    <lineage>
        <taxon>Bacteria</taxon>
        <taxon>Pseudomonadati</taxon>
        <taxon>Thermodesulfobacteriota</taxon>
        <taxon>Desulfovibrionia</taxon>
        <taxon>Desulfovibrionales</taxon>
        <taxon>Desulfovibrionaceae</taxon>
        <taxon>Desulfovibrio</taxon>
    </lineage>
</organism>
<feature type="signal peptide" evidence="1">
    <location>
        <begin position="1"/>
        <end position="25"/>
    </location>
</feature>
<keyword evidence="1" id="KW-0732">Signal</keyword>
<sequence>MMKTSLIPALVALMITLGMMNTAYATSQTGLPAPLSVREAPDLLNKLTVGAYELTVTSNQDYTVKLLVAAQKTLRNFSIIAIEYVPNKDPNDTTIRFKKTKMLYTLPLFSPDKPLYALVEMIGSIPNIGFSYAAEDGTTPVFSLNYNGNDGSLHLYPVNIVNEEME</sequence>
<proteinExistence type="predicted"/>
<dbReference type="AlphaFoldDB" id="A0A6L5XLP8"/>
<comment type="caution">
    <text evidence="2">The sequence shown here is derived from an EMBL/GenBank/DDBJ whole genome shotgun (WGS) entry which is preliminary data.</text>
</comment>
<reference evidence="2 3" key="1">
    <citation type="submission" date="2019-09" db="EMBL/GenBank/DDBJ databases">
        <title>In-depth cultivation of the pig gut microbiome towards novel bacterial diversity and tailored functional studies.</title>
        <authorList>
            <person name="Wylensek D."/>
            <person name="Hitch T.C.A."/>
            <person name="Clavel T."/>
        </authorList>
    </citation>
    <scope>NUCLEOTIDE SEQUENCE [LARGE SCALE GENOMIC DNA]</scope>
    <source>
        <strain evidence="2 3">PG-178-WT-4</strain>
    </source>
</reference>
<keyword evidence="3" id="KW-1185">Reference proteome</keyword>
<evidence type="ECO:0000256" key="1">
    <source>
        <dbReference type="SAM" id="SignalP"/>
    </source>
</evidence>
<name>A0A6L5XLP8_9BACT</name>
<accession>A0A6L5XLP8</accession>
<feature type="chain" id="PRO_5027002466" evidence="1">
    <location>
        <begin position="26"/>
        <end position="166"/>
    </location>
</feature>
<gene>
    <name evidence="2" type="ORF">FYJ44_09065</name>
</gene>
<evidence type="ECO:0000313" key="2">
    <source>
        <dbReference type="EMBL" id="MSS28180.1"/>
    </source>
</evidence>
<evidence type="ECO:0000313" key="3">
    <source>
        <dbReference type="Proteomes" id="UP000477488"/>
    </source>
</evidence>
<protein>
    <submittedName>
        <fullName evidence="2">Uncharacterized protein</fullName>
    </submittedName>
</protein>
<dbReference type="RefSeq" id="WP_087353085.1">
    <property type="nucleotide sequence ID" value="NZ_VUMH01000008.1"/>
</dbReference>
<dbReference type="Proteomes" id="UP000477488">
    <property type="component" value="Unassembled WGS sequence"/>
</dbReference>
<dbReference type="EMBL" id="VUMH01000008">
    <property type="protein sequence ID" value="MSS28180.1"/>
    <property type="molecule type" value="Genomic_DNA"/>
</dbReference>